<dbReference type="PRINTS" id="PR00702">
    <property type="entry name" value="ACRIFLAVINRP"/>
</dbReference>
<dbReference type="Gene3D" id="3.30.70.1430">
    <property type="entry name" value="Multidrug efflux transporter AcrB pore domain"/>
    <property type="match status" value="2"/>
</dbReference>
<dbReference type="Proteomes" id="UP001528920">
    <property type="component" value="Unassembled WGS sequence"/>
</dbReference>
<feature type="transmembrane region" description="Helical" evidence="1">
    <location>
        <begin position="12"/>
        <end position="30"/>
    </location>
</feature>
<dbReference type="Gene3D" id="3.30.70.1440">
    <property type="entry name" value="Multidrug efflux transporter AcrB pore domain"/>
    <property type="match status" value="1"/>
</dbReference>
<feature type="transmembrane region" description="Helical" evidence="1">
    <location>
        <begin position="404"/>
        <end position="429"/>
    </location>
</feature>
<dbReference type="EMBL" id="JAKJSC010000003">
    <property type="protein sequence ID" value="MDE5419309.1"/>
    <property type="molecule type" value="Genomic_DNA"/>
</dbReference>
<protein>
    <submittedName>
        <fullName evidence="2">Efflux RND transporter permease subunit</fullName>
    </submittedName>
</protein>
<feature type="transmembrane region" description="Helical" evidence="1">
    <location>
        <begin position="355"/>
        <end position="371"/>
    </location>
</feature>
<keyword evidence="1" id="KW-0812">Transmembrane</keyword>
<feature type="transmembrane region" description="Helical" evidence="1">
    <location>
        <begin position="922"/>
        <end position="947"/>
    </location>
</feature>
<dbReference type="RefSeq" id="WP_275110639.1">
    <property type="nucleotide sequence ID" value="NZ_JAKJSC010000003.1"/>
</dbReference>
<dbReference type="InterPro" id="IPR027463">
    <property type="entry name" value="AcrB_DN_DC_subdom"/>
</dbReference>
<dbReference type="Gene3D" id="3.30.2090.10">
    <property type="entry name" value="Multidrug efflux transporter AcrB TolC docking domain, DN and DC subdomains"/>
    <property type="match status" value="2"/>
</dbReference>
<dbReference type="Pfam" id="PF00873">
    <property type="entry name" value="ACR_tran"/>
    <property type="match status" value="1"/>
</dbReference>
<dbReference type="SUPFAM" id="SSF82866">
    <property type="entry name" value="Multidrug efflux transporter AcrB transmembrane domain"/>
    <property type="match status" value="2"/>
</dbReference>
<feature type="transmembrane region" description="Helical" evidence="1">
    <location>
        <begin position="482"/>
        <end position="508"/>
    </location>
</feature>
<evidence type="ECO:0000256" key="1">
    <source>
        <dbReference type="SAM" id="Phobius"/>
    </source>
</evidence>
<evidence type="ECO:0000313" key="2">
    <source>
        <dbReference type="EMBL" id="MDE5419309.1"/>
    </source>
</evidence>
<feature type="transmembrane region" description="Helical" evidence="1">
    <location>
        <begin position="538"/>
        <end position="557"/>
    </location>
</feature>
<keyword evidence="1" id="KW-1133">Transmembrane helix</keyword>
<gene>
    <name evidence="2" type="ORF">L3049_15015</name>
</gene>
<proteinExistence type="predicted"/>
<dbReference type="InterPro" id="IPR001036">
    <property type="entry name" value="Acrflvin-R"/>
</dbReference>
<accession>A0ABT5VYG0</accession>
<evidence type="ECO:0000313" key="3">
    <source>
        <dbReference type="Proteomes" id="UP001528920"/>
    </source>
</evidence>
<dbReference type="Gene3D" id="3.30.70.1320">
    <property type="entry name" value="Multidrug efflux transporter AcrB pore domain like"/>
    <property type="match status" value="1"/>
</dbReference>
<feature type="transmembrane region" description="Helical" evidence="1">
    <location>
        <begin position="968"/>
        <end position="987"/>
    </location>
</feature>
<dbReference type="PANTHER" id="PTHR32063:SF0">
    <property type="entry name" value="SWARMING MOTILITY PROTEIN SWRC"/>
    <property type="match status" value="1"/>
</dbReference>
<organism evidence="2 3">
    <name type="scientific">Paralabilibaculum antarcticum</name>
    <dbReference type="NCBI Taxonomy" id="2912572"/>
    <lineage>
        <taxon>Bacteria</taxon>
        <taxon>Pseudomonadati</taxon>
        <taxon>Bacteroidota</taxon>
        <taxon>Bacteroidia</taxon>
        <taxon>Marinilabiliales</taxon>
        <taxon>Marinifilaceae</taxon>
        <taxon>Paralabilibaculum</taxon>
    </lineage>
</organism>
<name>A0ABT5VYG0_9BACT</name>
<feature type="transmembrane region" description="Helical" evidence="1">
    <location>
        <begin position="896"/>
        <end position="916"/>
    </location>
</feature>
<feature type="transmembrane region" description="Helical" evidence="1">
    <location>
        <begin position="449"/>
        <end position="470"/>
    </location>
</feature>
<comment type="caution">
    <text evidence="2">The sequence shown here is derived from an EMBL/GenBank/DDBJ whole genome shotgun (WGS) entry which is preliminary data.</text>
</comment>
<dbReference type="SUPFAM" id="SSF82693">
    <property type="entry name" value="Multidrug efflux transporter AcrB pore domain, PN1, PN2, PC1 and PC2 subdomains"/>
    <property type="match status" value="2"/>
</dbReference>
<keyword evidence="3" id="KW-1185">Reference proteome</keyword>
<dbReference type="Gene3D" id="1.20.1640.10">
    <property type="entry name" value="Multidrug efflux transporter AcrB transmembrane domain"/>
    <property type="match status" value="2"/>
</dbReference>
<reference evidence="2 3" key="1">
    <citation type="submission" date="2022-01" db="EMBL/GenBank/DDBJ databases">
        <title>Labilibaculum sp. nov, a marine bacterium isolated from Antarctica.</title>
        <authorList>
            <person name="Dai W."/>
        </authorList>
    </citation>
    <scope>NUCLEOTIDE SEQUENCE [LARGE SCALE GENOMIC DNA]</scope>
    <source>
        <strain evidence="2 3">DW002</strain>
    </source>
</reference>
<dbReference type="PANTHER" id="PTHR32063">
    <property type="match status" value="1"/>
</dbReference>
<feature type="transmembrane region" description="Helical" evidence="1">
    <location>
        <begin position="866"/>
        <end position="884"/>
    </location>
</feature>
<dbReference type="SUPFAM" id="SSF82714">
    <property type="entry name" value="Multidrug efflux transporter AcrB TolC docking domain, DN and DC subdomains"/>
    <property type="match status" value="2"/>
</dbReference>
<sequence>MKKITQFSVNYPVTVSMIVMAILLLGYVSLGKLNVDLFPEMNAPRIFVEIKAGERPPEEIEKQFIESIEAQTIRQKGVSQVSSVCMVGSARLTVEYTWGSDMDEAFLDLQKALSSYSQNSEIDEFTITQHDPNASPILIVGMLHPEIQDMNELRKIGENYIRNELIRLKGIAEVELTGSQEKEIRIETDQYLLDAHQITIDQIVQKIQSLNQNVSGGSIVEMGTKYIIKGAGLIRNTQEIENVIVGTKQEKPSGTAQATNGNKQALVKGKVPILLKDVAKVSFVAKKAQNIVRINGIRCVGLSIYKETGSNTVQAVEDFEKTMVSIKKALPGYQFITVQNQGQFIQKAIDEVQETALLGVLIAIFVLFVFLRRVKVTAIVSFAIPVSIIATFNLMYFNGLSLNIMTLGGLALGAGMLVDNAIVVIENIFRKMELGLSVKEAAIEGTSEVGGAIVASTLTTIVVFLPIVYMHGASGALFKDQAWTVAFSLIASLFVAILMIPMLFNFAYKGKGKNIKFKSVKIAWYGTMLAKILNKRSLVIGAGCVLIVITGLILPYVGNEYLPKSGIGEFSLDIELKEGTQLERTAQTVIAIESMLRQSMGNQFETIYSQIGPGASSSTSKSVFQNENTANIKVRLKSEYLAQSEAILNHVGVLISDIPNADITIVRDETALQSTIGTENAPIAVEVKGKDMQVLEDLSNQIKERLSQLSDLTNVTTNIEEGAPEVDVVIDPYKAGLFNLNTQTITNQLKDILMGKKAGKFEQGGEMNDIHIQLPEKSLSELNTILIKSGDAQIPLYEVAEIKRSSSPKQMLRRNQTRIGKITADIQGSKAFDQVIDQVNAKLANLELPQGYQISLIGEEQKRQEALSNLSFALILSIVLVYMVMASQFESLIHPFTILLTIPLAGVGAVWAFFILGIPMNIMAYIGIIMLGGIAVNDSIILVDAINQFKRQGNTLLDSIVMAGENRIRPIIMTSITTILALLPLTIGFGESAALRAPMAIAVIAGLITSTLLTLVVIPCVYYVFDNMQTYLSQLRTKRAKYSKE</sequence>
<keyword evidence="1" id="KW-0472">Membrane</keyword>
<feature type="transmembrane region" description="Helical" evidence="1">
    <location>
        <begin position="378"/>
        <end position="398"/>
    </location>
</feature>
<feature type="transmembrane region" description="Helical" evidence="1">
    <location>
        <begin position="999"/>
        <end position="1025"/>
    </location>
</feature>